<gene>
    <name evidence="5" type="ORF">H4696_003568</name>
</gene>
<evidence type="ECO:0008006" key="7">
    <source>
        <dbReference type="Google" id="ProtNLM"/>
    </source>
</evidence>
<feature type="domain" description="RsbT co-antagonist protein RsbRD N-terminal" evidence="3">
    <location>
        <begin position="43"/>
        <end position="179"/>
    </location>
</feature>
<evidence type="ECO:0000259" key="3">
    <source>
        <dbReference type="Pfam" id="PF14361"/>
    </source>
</evidence>
<feature type="domain" description="CdaR GGDEF-like" evidence="4">
    <location>
        <begin position="190"/>
        <end position="301"/>
    </location>
</feature>
<dbReference type="InterPro" id="IPR042070">
    <property type="entry name" value="PucR_C-HTH_sf"/>
</dbReference>
<dbReference type="InterPro" id="IPR051448">
    <property type="entry name" value="CdaR-like_regulators"/>
</dbReference>
<reference evidence="5 6" key="1">
    <citation type="submission" date="2020-10" db="EMBL/GenBank/DDBJ databases">
        <title>Sequencing the genomes of 1000 actinobacteria strains.</title>
        <authorList>
            <person name="Klenk H.-P."/>
        </authorList>
    </citation>
    <scope>NUCLEOTIDE SEQUENCE [LARGE SCALE GENOMIC DNA]</scope>
    <source>
        <strain evidence="5 6">DSM 44653</strain>
    </source>
</reference>
<organism evidence="5 6">
    <name type="scientific">Amycolatopsis lexingtonensis</name>
    <dbReference type="NCBI Taxonomy" id="218822"/>
    <lineage>
        <taxon>Bacteria</taxon>
        <taxon>Bacillati</taxon>
        <taxon>Actinomycetota</taxon>
        <taxon>Actinomycetes</taxon>
        <taxon>Pseudonocardiales</taxon>
        <taxon>Pseudonocardiaceae</taxon>
        <taxon>Amycolatopsis</taxon>
    </lineage>
</organism>
<dbReference type="InterPro" id="IPR025736">
    <property type="entry name" value="PucR_C-HTH_dom"/>
</dbReference>
<comment type="similarity">
    <text evidence="1">Belongs to the CdaR family.</text>
</comment>
<dbReference type="Pfam" id="PF13556">
    <property type="entry name" value="HTH_30"/>
    <property type="match status" value="1"/>
</dbReference>
<dbReference type="PANTHER" id="PTHR33744">
    <property type="entry name" value="CARBOHYDRATE DIACID REGULATOR"/>
    <property type="match status" value="1"/>
</dbReference>
<feature type="domain" description="PucR C-terminal helix-turn-helix" evidence="2">
    <location>
        <begin position="351"/>
        <end position="409"/>
    </location>
</feature>
<protein>
    <recommendedName>
        <fullName evidence="7">PucR family transcriptional regulator</fullName>
    </recommendedName>
</protein>
<dbReference type="Pfam" id="PF17853">
    <property type="entry name" value="GGDEF_2"/>
    <property type="match status" value="1"/>
</dbReference>
<dbReference type="InterPro" id="IPR041522">
    <property type="entry name" value="CdaR_GGDEF"/>
</dbReference>
<dbReference type="Pfam" id="PF14361">
    <property type="entry name" value="RsbRD_N"/>
    <property type="match status" value="1"/>
</dbReference>
<comment type="caution">
    <text evidence="5">The sequence shown here is derived from an EMBL/GenBank/DDBJ whole genome shotgun (WGS) entry which is preliminary data.</text>
</comment>
<dbReference type="Gene3D" id="1.10.10.2840">
    <property type="entry name" value="PucR C-terminal helix-turn-helix domain"/>
    <property type="match status" value="1"/>
</dbReference>
<proteinExistence type="inferred from homology"/>
<dbReference type="PANTHER" id="PTHR33744:SF1">
    <property type="entry name" value="DNA-BINDING TRANSCRIPTIONAL ACTIVATOR ADER"/>
    <property type="match status" value="1"/>
</dbReference>
<evidence type="ECO:0000259" key="4">
    <source>
        <dbReference type="Pfam" id="PF17853"/>
    </source>
</evidence>
<evidence type="ECO:0000313" key="6">
    <source>
        <dbReference type="Proteomes" id="UP000631670"/>
    </source>
</evidence>
<dbReference type="Proteomes" id="UP000631670">
    <property type="component" value="Unassembled WGS sequence"/>
</dbReference>
<evidence type="ECO:0000313" key="5">
    <source>
        <dbReference type="EMBL" id="MBE1496468.1"/>
    </source>
</evidence>
<name>A0ABR9HZU9_9PSEU</name>
<keyword evidence="6" id="KW-1185">Reference proteome</keyword>
<evidence type="ECO:0000259" key="2">
    <source>
        <dbReference type="Pfam" id="PF13556"/>
    </source>
</evidence>
<sequence>MRVSDLDEEVGDRRAPMHYQALLSDGLAPRVAVLAADVERKLPELIESTVRQIRAEMPVYADARFVTHAELRASVRANLEHVMRTLRGSDEPDLAQAHATARARALQGAPLPELLRAYRIGLTEVWHRFVELTAREQDLAGLVAATTAIWALIDDLAEALTTSYRDTTAEVTVAHQNRRSALVEALFAGGTATEGTLWDIARVLELSLDGTFVVVAAETPRLGQEPLPQIEARLRGLHHASAWRLTPDLQVGVVSLRDPAASKAVVELVREHPVGRVGISPVFTGLGNTARALHLARVALSSMTPGTPGLVQFTESPLAGLVASAPEASVQLAHHVLQPVLDLPGDDRNVLLLTLRAWFDCQGSTKLTSERMFCHPNTIRHRLKRITEELGRSLTNPADIAELGAALRALNLFPETAHLPAPR</sequence>
<dbReference type="EMBL" id="JADBEG010000001">
    <property type="protein sequence ID" value="MBE1496468.1"/>
    <property type="molecule type" value="Genomic_DNA"/>
</dbReference>
<evidence type="ECO:0000256" key="1">
    <source>
        <dbReference type="ARBA" id="ARBA00006754"/>
    </source>
</evidence>
<dbReference type="InterPro" id="IPR025751">
    <property type="entry name" value="RsbRD_N_dom"/>
</dbReference>
<accession>A0ABR9HZU9</accession>